<evidence type="ECO:0000259" key="1">
    <source>
        <dbReference type="Pfam" id="PF20236"/>
    </source>
</evidence>
<keyword evidence="3" id="KW-1185">Reference proteome</keyword>
<dbReference type="InterPro" id="IPR046528">
    <property type="entry name" value="DUF6593"/>
</dbReference>
<accession>A0A8H5LJG1</accession>
<feature type="domain" description="DUF6593" evidence="1">
    <location>
        <begin position="64"/>
        <end position="216"/>
    </location>
</feature>
<reference evidence="2 3" key="1">
    <citation type="journal article" date="2020" name="ISME J.">
        <title>Uncovering the hidden diversity of litter-decomposition mechanisms in mushroom-forming fungi.</title>
        <authorList>
            <person name="Floudas D."/>
            <person name="Bentzer J."/>
            <person name="Ahren D."/>
            <person name="Johansson T."/>
            <person name="Persson P."/>
            <person name="Tunlid A."/>
        </authorList>
    </citation>
    <scope>NUCLEOTIDE SEQUENCE [LARGE SCALE GENOMIC DNA]</scope>
    <source>
        <strain evidence="2 3">CBS 146.42</strain>
    </source>
</reference>
<evidence type="ECO:0000313" key="2">
    <source>
        <dbReference type="EMBL" id="KAF5359571.1"/>
    </source>
</evidence>
<dbReference type="EMBL" id="JAACJO010000004">
    <property type="protein sequence ID" value="KAF5359571.1"/>
    <property type="molecule type" value="Genomic_DNA"/>
</dbReference>
<proteinExistence type="predicted"/>
<comment type="caution">
    <text evidence="2">The sequence shown here is derived from an EMBL/GenBank/DDBJ whole genome shotgun (WGS) entry which is preliminary data.</text>
</comment>
<organism evidence="2 3">
    <name type="scientific">Leucocoprinus leucothites</name>
    <dbReference type="NCBI Taxonomy" id="201217"/>
    <lineage>
        <taxon>Eukaryota</taxon>
        <taxon>Fungi</taxon>
        <taxon>Dikarya</taxon>
        <taxon>Basidiomycota</taxon>
        <taxon>Agaricomycotina</taxon>
        <taxon>Agaricomycetes</taxon>
        <taxon>Agaricomycetidae</taxon>
        <taxon>Agaricales</taxon>
        <taxon>Agaricineae</taxon>
        <taxon>Agaricaceae</taxon>
        <taxon>Leucocoprinus</taxon>
    </lineage>
</organism>
<dbReference type="Pfam" id="PF20236">
    <property type="entry name" value="DUF6593"/>
    <property type="match status" value="1"/>
</dbReference>
<sequence length="223" mass="25281">MIASSPSHTAFSTQGMIKRRSSDQLFITHTPPHMNFSNNSQTTLVDAGYEGRPALVLELSRYNTTHTVMRQKGGNDEALYNIESDESLSRTSVFHPTTNVPIAVLEFKRLLGKDKITLQGEETKNISDWLSGYGPLQTFPISFKHNGRQYYWKTNFVNQLGLYTDQDSVHPVAWFERHRLCVIDGVLRTFNAFLAMEEEAVEIRDLVVVSFLVAERVAHSSVI</sequence>
<dbReference type="AlphaFoldDB" id="A0A8H5LJG1"/>
<dbReference type="OrthoDB" id="3256331at2759"/>
<evidence type="ECO:0000313" key="3">
    <source>
        <dbReference type="Proteomes" id="UP000559027"/>
    </source>
</evidence>
<name>A0A8H5LJG1_9AGAR</name>
<gene>
    <name evidence="2" type="ORF">D9756_002992</name>
</gene>
<protein>
    <recommendedName>
        <fullName evidence="1">DUF6593 domain-containing protein</fullName>
    </recommendedName>
</protein>
<dbReference type="Proteomes" id="UP000559027">
    <property type="component" value="Unassembled WGS sequence"/>
</dbReference>